<dbReference type="PANTHER" id="PTHR46889">
    <property type="entry name" value="TRANSPOSASE INSF FOR INSERTION SEQUENCE IS3B-RELATED"/>
    <property type="match status" value="1"/>
</dbReference>
<name>A0A2S6GDG1_9PSEU</name>
<keyword evidence="3" id="KW-1185">Reference proteome</keyword>
<proteinExistence type="predicted"/>
<dbReference type="PROSITE" id="PS50994">
    <property type="entry name" value="INTEGRASE"/>
    <property type="match status" value="1"/>
</dbReference>
<accession>A0A2S6GDG1</accession>
<gene>
    <name evidence="2" type="ORF">CLV40_1291</name>
</gene>
<organism evidence="2 3">
    <name type="scientific">Actinokineospora auranticolor</name>
    <dbReference type="NCBI Taxonomy" id="155976"/>
    <lineage>
        <taxon>Bacteria</taxon>
        <taxon>Bacillati</taxon>
        <taxon>Actinomycetota</taxon>
        <taxon>Actinomycetes</taxon>
        <taxon>Pseudonocardiales</taxon>
        <taxon>Pseudonocardiaceae</taxon>
        <taxon>Actinokineospora</taxon>
    </lineage>
</organism>
<dbReference type="Proteomes" id="UP000239203">
    <property type="component" value="Unassembled WGS sequence"/>
</dbReference>
<evidence type="ECO:0000313" key="2">
    <source>
        <dbReference type="EMBL" id="PPK63288.1"/>
    </source>
</evidence>
<feature type="domain" description="Integrase catalytic" evidence="1">
    <location>
        <begin position="1"/>
        <end position="98"/>
    </location>
</feature>
<dbReference type="InterPro" id="IPR012337">
    <property type="entry name" value="RNaseH-like_sf"/>
</dbReference>
<dbReference type="Gene3D" id="3.30.420.10">
    <property type="entry name" value="Ribonuclease H-like superfamily/Ribonuclease H"/>
    <property type="match status" value="1"/>
</dbReference>
<evidence type="ECO:0000259" key="1">
    <source>
        <dbReference type="PROSITE" id="PS50994"/>
    </source>
</evidence>
<protein>
    <submittedName>
        <fullName evidence="2">Integrase-like protein</fullName>
    </submittedName>
</protein>
<comment type="caution">
    <text evidence="2">The sequence shown here is derived from an EMBL/GenBank/DDBJ whole genome shotgun (WGS) entry which is preliminary data.</text>
</comment>
<dbReference type="SUPFAM" id="SSF53098">
    <property type="entry name" value="Ribonuclease H-like"/>
    <property type="match status" value="1"/>
</dbReference>
<reference evidence="2 3" key="1">
    <citation type="submission" date="2018-02" db="EMBL/GenBank/DDBJ databases">
        <title>Genomic Encyclopedia of Archaeal and Bacterial Type Strains, Phase II (KMG-II): from individual species to whole genera.</title>
        <authorList>
            <person name="Goeker M."/>
        </authorList>
    </citation>
    <scope>NUCLEOTIDE SEQUENCE [LARGE SCALE GENOMIC DNA]</scope>
    <source>
        <strain evidence="2 3">YU 961-1</strain>
    </source>
</reference>
<dbReference type="InterPro" id="IPR050900">
    <property type="entry name" value="Transposase_IS3/IS150/IS904"/>
</dbReference>
<evidence type="ECO:0000313" key="3">
    <source>
        <dbReference type="Proteomes" id="UP000239203"/>
    </source>
</evidence>
<sequence>MLRRPVESTQYTSAEFREHLDEHNITPSLGRTGVCWDNALAESFFATLKNELVHHTTYHTHTQARHEIAAYIELFYNHTRLHSTLGYITPNEAENLYHTTPSAA</sequence>
<dbReference type="AlphaFoldDB" id="A0A2S6GDG1"/>
<dbReference type="GO" id="GO:0003676">
    <property type="term" value="F:nucleic acid binding"/>
    <property type="evidence" value="ECO:0007669"/>
    <property type="project" value="InterPro"/>
</dbReference>
<dbReference type="GO" id="GO:0015074">
    <property type="term" value="P:DNA integration"/>
    <property type="evidence" value="ECO:0007669"/>
    <property type="project" value="InterPro"/>
</dbReference>
<dbReference type="InterPro" id="IPR036397">
    <property type="entry name" value="RNaseH_sf"/>
</dbReference>
<dbReference type="InterPro" id="IPR001584">
    <property type="entry name" value="Integrase_cat-core"/>
</dbReference>
<dbReference type="Pfam" id="PF13683">
    <property type="entry name" value="rve_3"/>
    <property type="match status" value="1"/>
</dbReference>
<dbReference type="EMBL" id="PTIX01000029">
    <property type="protein sequence ID" value="PPK63288.1"/>
    <property type="molecule type" value="Genomic_DNA"/>
</dbReference>